<keyword evidence="3" id="KW-1185">Reference proteome</keyword>
<keyword evidence="1" id="KW-0812">Transmembrane</keyword>
<sequence length="142" mass="16073">MPPFFISLRIHTSYIISNLLYLILFAIYTSLPIFFSCRNTTICTNIRSFFQSFLSHLFLDLYTSTFTQTRSFSIPPLVPSLLPLPRVHSRPPAASIFQSPTSYWTNPSANLYSNIAAASGHTMTHHPSHMTSHISSAYPHYA</sequence>
<evidence type="ECO:0000313" key="2">
    <source>
        <dbReference type="EMBL" id="MPC84907.1"/>
    </source>
</evidence>
<dbReference type="AlphaFoldDB" id="A0A5B7ITX4"/>
<keyword evidence="1" id="KW-1133">Transmembrane helix</keyword>
<accession>A0A5B7ITX4</accession>
<reference evidence="2 3" key="1">
    <citation type="submission" date="2019-05" db="EMBL/GenBank/DDBJ databases">
        <title>Another draft genome of Portunus trituberculatus and its Hox gene families provides insights of decapod evolution.</title>
        <authorList>
            <person name="Jeong J.-H."/>
            <person name="Song I."/>
            <person name="Kim S."/>
            <person name="Choi T."/>
            <person name="Kim D."/>
            <person name="Ryu S."/>
            <person name="Kim W."/>
        </authorList>
    </citation>
    <scope>NUCLEOTIDE SEQUENCE [LARGE SCALE GENOMIC DNA]</scope>
    <source>
        <tissue evidence="2">Muscle</tissue>
    </source>
</reference>
<comment type="caution">
    <text evidence="2">The sequence shown here is derived from an EMBL/GenBank/DDBJ whole genome shotgun (WGS) entry which is preliminary data.</text>
</comment>
<feature type="transmembrane region" description="Helical" evidence="1">
    <location>
        <begin position="12"/>
        <end position="35"/>
    </location>
</feature>
<proteinExistence type="predicted"/>
<keyword evidence="1" id="KW-0472">Membrane</keyword>
<gene>
    <name evidence="2" type="ORF">E2C01_079659</name>
</gene>
<evidence type="ECO:0000256" key="1">
    <source>
        <dbReference type="SAM" id="Phobius"/>
    </source>
</evidence>
<evidence type="ECO:0000313" key="3">
    <source>
        <dbReference type="Proteomes" id="UP000324222"/>
    </source>
</evidence>
<dbReference type="EMBL" id="VSRR010066779">
    <property type="protein sequence ID" value="MPC84907.1"/>
    <property type="molecule type" value="Genomic_DNA"/>
</dbReference>
<protein>
    <submittedName>
        <fullName evidence="2">Uncharacterized protein</fullName>
    </submittedName>
</protein>
<dbReference type="Proteomes" id="UP000324222">
    <property type="component" value="Unassembled WGS sequence"/>
</dbReference>
<name>A0A5B7ITX4_PORTR</name>
<organism evidence="2 3">
    <name type="scientific">Portunus trituberculatus</name>
    <name type="common">Swimming crab</name>
    <name type="synonym">Neptunus trituberculatus</name>
    <dbReference type="NCBI Taxonomy" id="210409"/>
    <lineage>
        <taxon>Eukaryota</taxon>
        <taxon>Metazoa</taxon>
        <taxon>Ecdysozoa</taxon>
        <taxon>Arthropoda</taxon>
        <taxon>Crustacea</taxon>
        <taxon>Multicrustacea</taxon>
        <taxon>Malacostraca</taxon>
        <taxon>Eumalacostraca</taxon>
        <taxon>Eucarida</taxon>
        <taxon>Decapoda</taxon>
        <taxon>Pleocyemata</taxon>
        <taxon>Brachyura</taxon>
        <taxon>Eubrachyura</taxon>
        <taxon>Portunoidea</taxon>
        <taxon>Portunidae</taxon>
        <taxon>Portuninae</taxon>
        <taxon>Portunus</taxon>
    </lineage>
</organism>